<evidence type="ECO:0000256" key="4">
    <source>
        <dbReference type="ARBA" id="ARBA00022833"/>
    </source>
</evidence>
<reference evidence="9" key="1">
    <citation type="submission" date="2020-11" db="EMBL/GenBank/DDBJ databases">
        <authorList>
            <person name="Tran Van P."/>
        </authorList>
    </citation>
    <scope>NUCLEOTIDE SEQUENCE</scope>
</reference>
<evidence type="ECO:0000256" key="6">
    <source>
        <dbReference type="PROSITE-ProRule" id="PRU01211"/>
    </source>
</evidence>
<comment type="caution">
    <text evidence="6">Lacks conserved residue(s) required for the propagation of feature annotation.</text>
</comment>
<dbReference type="PANTHER" id="PTHR10127:SF780">
    <property type="entry name" value="METALLOENDOPEPTIDASE"/>
    <property type="match status" value="1"/>
</dbReference>
<dbReference type="EMBL" id="OD564468">
    <property type="protein sequence ID" value="CAD7438498.1"/>
    <property type="molecule type" value="Genomic_DNA"/>
</dbReference>
<keyword evidence="2 6" id="KW-0479">Metal-binding</keyword>
<keyword evidence="1 6" id="KW-0645">Protease</keyword>
<comment type="cofactor">
    <cofactor evidence="6 7">
        <name>Zn(2+)</name>
        <dbReference type="ChEBI" id="CHEBI:29105"/>
    </cofactor>
    <text evidence="6 7">Binds 1 zinc ion per subunit.</text>
</comment>
<evidence type="ECO:0000259" key="8">
    <source>
        <dbReference type="PROSITE" id="PS51864"/>
    </source>
</evidence>
<dbReference type="PROSITE" id="PS51864">
    <property type="entry name" value="ASTACIN"/>
    <property type="match status" value="1"/>
</dbReference>
<keyword evidence="3 6" id="KW-0378">Hydrolase</keyword>
<evidence type="ECO:0000256" key="2">
    <source>
        <dbReference type="ARBA" id="ARBA00022723"/>
    </source>
</evidence>
<feature type="binding site" evidence="6">
    <location>
        <position position="90"/>
    </location>
    <ligand>
        <name>Zn(2+)</name>
        <dbReference type="ChEBI" id="CHEBI:29105"/>
        <note>catalytic</note>
    </ligand>
</feature>
<dbReference type="InterPro" id="IPR001506">
    <property type="entry name" value="Peptidase_M12A"/>
</dbReference>
<evidence type="ECO:0000256" key="7">
    <source>
        <dbReference type="RuleBase" id="RU361183"/>
    </source>
</evidence>
<dbReference type="CDD" id="cd04280">
    <property type="entry name" value="ZnMc_astacin_like"/>
    <property type="match status" value="1"/>
</dbReference>
<dbReference type="SUPFAM" id="SSF55486">
    <property type="entry name" value="Metalloproteases ('zincins'), catalytic domain"/>
    <property type="match status" value="1"/>
</dbReference>
<dbReference type="EC" id="3.4.24.-" evidence="7"/>
<feature type="binding site" evidence="6">
    <location>
        <position position="96"/>
    </location>
    <ligand>
        <name>Zn(2+)</name>
        <dbReference type="ChEBI" id="CHEBI:29105"/>
        <note>catalytic</note>
    </ligand>
</feature>
<dbReference type="AlphaFoldDB" id="A0A7R9HWB8"/>
<feature type="active site" evidence="6">
    <location>
        <position position="87"/>
    </location>
</feature>
<dbReference type="SMART" id="SM00235">
    <property type="entry name" value="ZnMc"/>
    <property type="match status" value="1"/>
</dbReference>
<dbReference type="InterPro" id="IPR034035">
    <property type="entry name" value="Astacin-like_dom"/>
</dbReference>
<evidence type="ECO:0000313" key="9">
    <source>
        <dbReference type="EMBL" id="CAD7438498.1"/>
    </source>
</evidence>
<keyword evidence="4 6" id="KW-0862">Zinc</keyword>
<gene>
    <name evidence="9" type="ORF">TBIB3V08_LOCUS1087</name>
</gene>
<evidence type="ECO:0000256" key="1">
    <source>
        <dbReference type="ARBA" id="ARBA00022670"/>
    </source>
</evidence>
<evidence type="ECO:0000256" key="3">
    <source>
        <dbReference type="ARBA" id="ARBA00022801"/>
    </source>
</evidence>
<feature type="binding site" evidence="6">
    <location>
        <position position="86"/>
    </location>
    <ligand>
        <name>Zn(2+)</name>
        <dbReference type="ChEBI" id="CHEBI:29105"/>
        <note>catalytic</note>
    </ligand>
</feature>
<keyword evidence="5 6" id="KW-0482">Metalloprotease</keyword>
<evidence type="ECO:0000256" key="5">
    <source>
        <dbReference type="ARBA" id="ARBA00023049"/>
    </source>
</evidence>
<dbReference type="Gene3D" id="3.40.390.10">
    <property type="entry name" value="Collagenase (Catalytic Domain)"/>
    <property type="match status" value="1"/>
</dbReference>
<feature type="domain" description="Peptidase M12A" evidence="8">
    <location>
        <begin position="1"/>
        <end position="188"/>
    </location>
</feature>
<dbReference type="Pfam" id="PF01400">
    <property type="entry name" value="Astacin"/>
    <property type="match status" value="1"/>
</dbReference>
<dbReference type="GO" id="GO:0004222">
    <property type="term" value="F:metalloendopeptidase activity"/>
    <property type="evidence" value="ECO:0007669"/>
    <property type="project" value="UniProtKB-UniRule"/>
</dbReference>
<sequence>MALSFNLYHSVTKQAYKDREMILSAMDEYHNHTCIKFVQYSGAEPDYIRFVSGNTGCWSSVGRTGGGQDLNLQSPGCLTKKGTAMHEMMHALGFYHEHTRWERDNHVTIHYENIQQGRENNFQKSSKQTTDALGVNYDYRSVMHYSGFAFSANNNPTIESKVQGVTLGQREGFSRGDVKKINRMYKCKNHNSESGGGFLGLDIFGK</sequence>
<organism evidence="9">
    <name type="scientific">Timema bartmani</name>
    <dbReference type="NCBI Taxonomy" id="61472"/>
    <lineage>
        <taxon>Eukaryota</taxon>
        <taxon>Metazoa</taxon>
        <taxon>Ecdysozoa</taxon>
        <taxon>Arthropoda</taxon>
        <taxon>Hexapoda</taxon>
        <taxon>Insecta</taxon>
        <taxon>Pterygota</taxon>
        <taxon>Neoptera</taxon>
        <taxon>Polyneoptera</taxon>
        <taxon>Phasmatodea</taxon>
        <taxon>Timematodea</taxon>
        <taxon>Timematoidea</taxon>
        <taxon>Timematidae</taxon>
        <taxon>Timema</taxon>
    </lineage>
</organism>
<protein>
    <recommendedName>
        <fullName evidence="7">Metalloendopeptidase</fullName>
        <ecNumber evidence="7">3.4.24.-</ecNumber>
    </recommendedName>
</protein>
<dbReference type="GO" id="GO:0008270">
    <property type="term" value="F:zinc ion binding"/>
    <property type="evidence" value="ECO:0007669"/>
    <property type="project" value="UniProtKB-UniRule"/>
</dbReference>
<proteinExistence type="predicted"/>
<accession>A0A7R9HWB8</accession>
<dbReference type="PANTHER" id="PTHR10127">
    <property type="entry name" value="DISCOIDIN, CUB, EGF, LAMININ , AND ZINC METALLOPROTEASE DOMAIN CONTAINING"/>
    <property type="match status" value="1"/>
</dbReference>
<dbReference type="GO" id="GO:0006508">
    <property type="term" value="P:proteolysis"/>
    <property type="evidence" value="ECO:0007669"/>
    <property type="project" value="UniProtKB-KW"/>
</dbReference>
<dbReference type="PRINTS" id="PR00480">
    <property type="entry name" value="ASTACIN"/>
</dbReference>
<dbReference type="InterPro" id="IPR006026">
    <property type="entry name" value="Peptidase_Metallo"/>
</dbReference>
<dbReference type="InterPro" id="IPR024079">
    <property type="entry name" value="MetalloPept_cat_dom_sf"/>
</dbReference>
<name>A0A7R9HWB8_9NEOP</name>